<organism evidence="1 2">
    <name type="scientific">Hamiltosporidium magnivora</name>
    <dbReference type="NCBI Taxonomy" id="148818"/>
    <lineage>
        <taxon>Eukaryota</taxon>
        <taxon>Fungi</taxon>
        <taxon>Fungi incertae sedis</taxon>
        <taxon>Microsporidia</taxon>
        <taxon>Dubosqiidae</taxon>
        <taxon>Hamiltosporidium</taxon>
    </lineage>
</organism>
<reference evidence="1 2" key="1">
    <citation type="submission" date="2017-12" db="EMBL/GenBank/DDBJ databases">
        <authorList>
            <person name="Pombert J.-F."/>
            <person name="Haag K.L."/>
            <person name="Ebert D."/>
        </authorList>
    </citation>
    <scope>NUCLEOTIDE SEQUENCE [LARGE SCALE GENOMIC DNA]</scope>
    <source>
        <strain evidence="1">IL-BN-2</strain>
    </source>
</reference>
<dbReference type="VEuPathDB" id="MicrosporidiaDB:CWI39_0041p0020"/>
<dbReference type="Proteomes" id="UP000293045">
    <property type="component" value="Unassembled WGS sequence"/>
</dbReference>
<sequence length="73" mass="8793">MSRNYLKVASFVHVCNTTNMNKKYDINNWIVLQVRTWLGLNLEKKFDMKDATRKKIRDKNEAKIKEIDKDYIN</sequence>
<dbReference type="EMBL" id="PIXR01000041">
    <property type="protein sequence ID" value="TBU09781.1"/>
    <property type="molecule type" value="Genomic_DNA"/>
</dbReference>
<name>A0A4Q9LQC5_9MICR</name>
<accession>A0A4Q9LQC5</accession>
<dbReference type="AlphaFoldDB" id="A0A4Q9LQC5"/>
<comment type="caution">
    <text evidence="1">The sequence shown here is derived from an EMBL/GenBank/DDBJ whole genome shotgun (WGS) entry which is preliminary data.</text>
</comment>
<protein>
    <submittedName>
        <fullName evidence="1">Uncharacterized protein</fullName>
    </submittedName>
</protein>
<gene>
    <name evidence="1" type="ORF">CWI39_0041p0020</name>
</gene>
<evidence type="ECO:0000313" key="1">
    <source>
        <dbReference type="EMBL" id="TBU09781.1"/>
    </source>
</evidence>
<proteinExistence type="predicted"/>
<evidence type="ECO:0000313" key="2">
    <source>
        <dbReference type="Proteomes" id="UP000293045"/>
    </source>
</evidence>